<evidence type="ECO:0000313" key="1">
    <source>
        <dbReference type="EMBL" id="SDO22113.1"/>
    </source>
</evidence>
<keyword evidence="2" id="KW-1185">Reference proteome</keyword>
<dbReference type="Proteomes" id="UP000198793">
    <property type="component" value="Unassembled WGS sequence"/>
</dbReference>
<evidence type="ECO:0000313" key="2">
    <source>
        <dbReference type="Proteomes" id="UP000198793"/>
    </source>
</evidence>
<dbReference type="RefSeq" id="WP_090673130.1">
    <property type="nucleotide sequence ID" value="NZ_FNIT01000004.1"/>
</dbReference>
<reference evidence="1 2" key="1">
    <citation type="submission" date="2016-10" db="EMBL/GenBank/DDBJ databases">
        <authorList>
            <person name="de Groot N.N."/>
        </authorList>
    </citation>
    <scope>NUCLEOTIDE SEQUENCE [LARGE SCALE GENOMIC DNA]</scope>
    <source>
        <strain evidence="2">L7-484,KACC 16230,DSM 25025</strain>
    </source>
</reference>
<proteinExistence type="predicted"/>
<dbReference type="STRING" id="1166073.SAMN05192530_104260"/>
<evidence type="ECO:0008006" key="3">
    <source>
        <dbReference type="Google" id="ProtNLM"/>
    </source>
</evidence>
<dbReference type="AlphaFoldDB" id="A0A1H0HSJ6"/>
<dbReference type="EMBL" id="FNIT01000004">
    <property type="protein sequence ID" value="SDO22113.1"/>
    <property type="molecule type" value="Genomic_DNA"/>
</dbReference>
<name>A0A1H0HSJ6_9HYPH</name>
<protein>
    <recommendedName>
        <fullName evidence="3">MaoC like domain-containing protein</fullName>
    </recommendedName>
</protein>
<dbReference type="InterPro" id="IPR029069">
    <property type="entry name" value="HotDog_dom_sf"/>
</dbReference>
<dbReference type="Gene3D" id="3.10.129.10">
    <property type="entry name" value="Hotdog Thioesterase"/>
    <property type="match status" value="1"/>
</dbReference>
<dbReference type="OrthoDB" id="5174360at2"/>
<sequence length="278" mass="30241">MHATPSPPAGALFPSHRRLPIRLDDRPRYRGSVHDDEVARRMGFRAALVPGAFIYGHMARIAVEAWGEPWLRAGRMGARFRRPVYKDDVLDLAAGPLERGADGVRATISLRDAAGEEVAAGWVGPPEEGEAPADRLAVRPLPEPRPSVGAGQLPIGAPIGSRDAVLTGDDVLESLAVFDEHHPLFRREGFVHPGCLMRLAMFDANESFRFPAPAVLVEVEARHFAAVRPGARIATAGRISADFERRGRHYIETDETLLADGVPAARYRRVQIYASAGG</sequence>
<organism evidence="1 2">
    <name type="scientific">Aureimonas jatrophae</name>
    <dbReference type="NCBI Taxonomy" id="1166073"/>
    <lineage>
        <taxon>Bacteria</taxon>
        <taxon>Pseudomonadati</taxon>
        <taxon>Pseudomonadota</taxon>
        <taxon>Alphaproteobacteria</taxon>
        <taxon>Hyphomicrobiales</taxon>
        <taxon>Aurantimonadaceae</taxon>
        <taxon>Aureimonas</taxon>
    </lineage>
</organism>
<dbReference type="SUPFAM" id="SSF54637">
    <property type="entry name" value="Thioesterase/thiol ester dehydrase-isomerase"/>
    <property type="match status" value="2"/>
</dbReference>
<gene>
    <name evidence="1" type="ORF">SAMN05192530_104260</name>
</gene>
<accession>A0A1H0HSJ6</accession>